<reference evidence="3 4" key="1">
    <citation type="submission" date="2023-09" db="EMBL/GenBank/DDBJ databases">
        <authorList>
            <person name="Rey-Velasco X."/>
        </authorList>
    </citation>
    <scope>NUCLEOTIDE SEQUENCE [LARGE SCALE GENOMIC DNA]</scope>
    <source>
        <strain evidence="3 4">W409</strain>
    </source>
</reference>
<dbReference type="PANTHER" id="PTHR15337:SF11">
    <property type="entry name" value="THIOREDOXIN DOMAIN-CONTAINING PROTEIN"/>
    <property type="match status" value="1"/>
</dbReference>
<feature type="domain" description="Spermatogenesis-associated protein 20-like TRX" evidence="2">
    <location>
        <begin position="42"/>
        <end position="103"/>
    </location>
</feature>
<protein>
    <submittedName>
        <fullName evidence="3">DUF255 domain-containing protein</fullName>
    </submittedName>
</protein>
<sequence length="165" mass="18539">MFFSHSHANSLRINSRSKYAFFQAKKAISAIFLAAIFTVLPAQASQEINWLDYEDARQLDSDKPIFVFGEMTFCSACKKMKKEVFVEADIINTLNEDFIPVRMSTLGIFPNTLADLADDQGDPLELNGSPGFVVIQNNQYSVFYGFQSAETLRKIFGLVLKSDEA</sequence>
<accession>A0AAW8R085</accession>
<dbReference type="InterPro" id="IPR051099">
    <property type="entry name" value="AGR/TXD"/>
</dbReference>
<keyword evidence="4" id="KW-1185">Reference proteome</keyword>
<dbReference type="Pfam" id="PF03190">
    <property type="entry name" value="Thioredox_DsbH"/>
    <property type="match status" value="1"/>
</dbReference>
<organism evidence="3 4">
    <name type="scientific">Brumicola blandensis</name>
    <dbReference type="NCBI Taxonomy" id="3075611"/>
    <lineage>
        <taxon>Bacteria</taxon>
        <taxon>Pseudomonadati</taxon>
        <taxon>Pseudomonadota</taxon>
        <taxon>Gammaproteobacteria</taxon>
        <taxon>Alteromonadales</taxon>
        <taxon>Alteromonadaceae</taxon>
        <taxon>Brumicola</taxon>
    </lineage>
</organism>
<dbReference type="PANTHER" id="PTHR15337">
    <property type="entry name" value="ANTERIOR GRADIENT PROTEIN-RELATED"/>
    <property type="match status" value="1"/>
</dbReference>
<dbReference type="InterPro" id="IPR036249">
    <property type="entry name" value="Thioredoxin-like_sf"/>
</dbReference>
<evidence type="ECO:0000259" key="2">
    <source>
        <dbReference type="Pfam" id="PF03190"/>
    </source>
</evidence>
<dbReference type="AlphaFoldDB" id="A0AAW8R085"/>
<name>A0AAW8R085_9ALTE</name>
<evidence type="ECO:0000256" key="1">
    <source>
        <dbReference type="ARBA" id="ARBA00022729"/>
    </source>
</evidence>
<evidence type="ECO:0000313" key="3">
    <source>
        <dbReference type="EMBL" id="MDT0582444.1"/>
    </source>
</evidence>
<dbReference type="SUPFAM" id="SSF52833">
    <property type="entry name" value="Thioredoxin-like"/>
    <property type="match status" value="1"/>
</dbReference>
<dbReference type="InterPro" id="IPR004879">
    <property type="entry name" value="Ssp411-like_TRX"/>
</dbReference>
<proteinExistence type="predicted"/>
<dbReference type="Proteomes" id="UP001249020">
    <property type="component" value="Unassembled WGS sequence"/>
</dbReference>
<comment type="caution">
    <text evidence="3">The sequence shown here is derived from an EMBL/GenBank/DDBJ whole genome shotgun (WGS) entry which is preliminary data.</text>
</comment>
<keyword evidence="1" id="KW-0732">Signal</keyword>
<dbReference type="Gene3D" id="3.40.30.10">
    <property type="entry name" value="Glutaredoxin"/>
    <property type="match status" value="1"/>
</dbReference>
<dbReference type="RefSeq" id="WP_311361203.1">
    <property type="nucleotide sequence ID" value="NZ_JAVRIE010000002.1"/>
</dbReference>
<dbReference type="EMBL" id="JAVRIE010000002">
    <property type="protein sequence ID" value="MDT0582444.1"/>
    <property type="molecule type" value="Genomic_DNA"/>
</dbReference>
<gene>
    <name evidence="3" type="ORF">RM544_07820</name>
</gene>
<evidence type="ECO:0000313" key="4">
    <source>
        <dbReference type="Proteomes" id="UP001249020"/>
    </source>
</evidence>